<dbReference type="Proteomes" id="UP000030816">
    <property type="component" value="Unassembled WGS sequence"/>
</dbReference>
<dbReference type="CDD" id="cd00610">
    <property type="entry name" value="OAT_like"/>
    <property type="match status" value="1"/>
</dbReference>
<dbReference type="STRING" id="1081103.A0A0B2WM36"/>
<dbReference type="InterPro" id="IPR015421">
    <property type="entry name" value="PyrdxlP-dep_Trfase_major"/>
</dbReference>
<evidence type="ECO:0000256" key="3">
    <source>
        <dbReference type="RuleBase" id="RU003560"/>
    </source>
</evidence>
<keyword evidence="2 3" id="KW-0663">Pyridoxal phosphate</keyword>
<evidence type="ECO:0000313" key="4">
    <source>
        <dbReference type="EMBL" id="KHN95013.1"/>
    </source>
</evidence>
<evidence type="ECO:0000256" key="2">
    <source>
        <dbReference type="ARBA" id="ARBA00022898"/>
    </source>
</evidence>
<keyword evidence="4" id="KW-0808">Transferase</keyword>
<comment type="similarity">
    <text evidence="1 3">Belongs to the class-III pyridoxal-phosphate-dependent aminotransferase family.</text>
</comment>
<accession>A0A0B2WM36</accession>
<dbReference type="InterPro" id="IPR015422">
    <property type="entry name" value="PyrdxlP-dep_Trfase_small"/>
</dbReference>
<proteinExistence type="inferred from homology"/>
<dbReference type="HOGENOM" id="CLU_016922_4_0_1"/>
<comment type="caution">
    <text evidence="4">The sequence shown here is derived from an EMBL/GenBank/DDBJ whole genome shotgun (WGS) entry which is preliminary data.</text>
</comment>
<sequence length="452" mass="48819">MTDAAPDSKVLHRSLLEHPETVTSADGSYFTLSNGQRILDGCGGAAVAAIGHGDADVKAAVMEQMSKVAYAHTLAFTTSSAEELADTLLDGNPFGLCRAYFVASGSEAVDAAMKLARQYWVEAGQPHRRRFVARRQAYHGSTIGSMSVGSHVGRQRPYKDALLLNNVSYVSPTYAYRVQRPGETEGAYARRLVAELEAEFEAVGPETIMAFVAETVGGATVGCITPPRGYFEGVRRACDRHGILLILDEVMCGSGRTGTYFAFAQEGDVRPDMVTLGKGLGGGYTPMAGVLVHRRVVDVLARGSGTFVHGHTYQAHPVCCAAALAVQRVLKRDRLVAGCAEKGKWLEARLRERLGPRRYVGDIRGRGLFWALEFVKDKETKEPFAPRLCFASVMRREAHRLGLAIYPGSGTADGQAGDHVVLAPPLNATWDELGILVDLLESAYDVVEKTLS</sequence>
<protein>
    <submittedName>
        <fullName evidence="4">Aminotransferase class-III</fullName>
    </submittedName>
</protein>
<dbReference type="SUPFAM" id="SSF53383">
    <property type="entry name" value="PLP-dependent transferases"/>
    <property type="match status" value="1"/>
</dbReference>
<dbReference type="RefSeq" id="XP_040676079.1">
    <property type="nucleotide sequence ID" value="XM_040825860.1"/>
</dbReference>
<dbReference type="EMBL" id="AZHE01000027">
    <property type="protein sequence ID" value="KHN95013.1"/>
    <property type="molecule type" value="Genomic_DNA"/>
</dbReference>
<dbReference type="InterPro" id="IPR005814">
    <property type="entry name" value="Aminotrans_3"/>
</dbReference>
<dbReference type="GO" id="GO:0005829">
    <property type="term" value="C:cytosol"/>
    <property type="evidence" value="ECO:0007669"/>
    <property type="project" value="TreeGrafter"/>
</dbReference>
<dbReference type="Gene3D" id="3.90.1150.10">
    <property type="entry name" value="Aspartate Aminotransferase, domain 1"/>
    <property type="match status" value="1"/>
</dbReference>
<dbReference type="GeneID" id="63741517"/>
<dbReference type="Pfam" id="PF00202">
    <property type="entry name" value="Aminotran_3"/>
    <property type="match status" value="1"/>
</dbReference>
<dbReference type="Gene3D" id="3.40.640.10">
    <property type="entry name" value="Type I PLP-dependent aspartate aminotransferase-like (Major domain)"/>
    <property type="match status" value="1"/>
</dbReference>
<dbReference type="OrthoDB" id="5419315at2759"/>
<dbReference type="GO" id="GO:0008483">
    <property type="term" value="F:transaminase activity"/>
    <property type="evidence" value="ECO:0007669"/>
    <property type="project" value="UniProtKB-KW"/>
</dbReference>
<evidence type="ECO:0000256" key="1">
    <source>
        <dbReference type="ARBA" id="ARBA00008954"/>
    </source>
</evidence>
<dbReference type="AlphaFoldDB" id="A0A0B2WM36"/>
<dbReference type="GO" id="GO:0030170">
    <property type="term" value="F:pyridoxal phosphate binding"/>
    <property type="evidence" value="ECO:0007669"/>
    <property type="project" value="InterPro"/>
</dbReference>
<dbReference type="PANTHER" id="PTHR43094:SF1">
    <property type="entry name" value="AMINOTRANSFERASE CLASS-III"/>
    <property type="match status" value="1"/>
</dbReference>
<reference evidence="4 5" key="1">
    <citation type="journal article" date="2014" name="Proc. Natl. Acad. Sci. U.S.A.">
        <title>Trajectory and genomic determinants of fungal-pathogen speciation and host adaptation.</title>
        <authorList>
            <person name="Hu X."/>
            <person name="Xiao G."/>
            <person name="Zheng P."/>
            <person name="Shang Y."/>
            <person name="Su Y."/>
            <person name="Zhang X."/>
            <person name="Liu X."/>
            <person name="Zhan S."/>
            <person name="St Leger R.J."/>
            <person name="Wang C."/>
        </authorList>
    </citation>
    <scope>NUCLEOTIDE SEQUENCE [LARGE SCALE GENOMIC DNA]</scope>
    <source>
        <strain evidence="4 5">ARSEF 1941</strain>
    </source>
</reference>
<name>A0A0B2WM36_METAS</name>
<dbReference type="InterPro" id="IPR015424">
    <property type="entry name" value="PyrdxlP-dep_Trfase"/>
</dbReference>
<organism evidence="4 5">
    <name type="scientific">Metarhizium album (strain ARSEF 1941)</name>
    <dbReference type="NCBI Taxonomy" id="1081103"/>
    <lineage>
        <taxon>Eukaryota</taxon>
        <taxon>Fungi</taxon>
        <taxon>Dikarya</taxon>
        <taxon>Ascomycota</taxon>
        <taxon>Pezizomycotina</taxon>
        <taxon>Sordariomycetes</taxon>
        <taxon>Hypocreomycetidae</taxon>
        <taxon>Hypocreales</taxon>
        <taxon>Clavicipitaceae</taxon>
        <taxon>Metarhizium</taxon>
    </lineage>
</organism>
<keyword evidence="4" id="KW-0032">Aminotransferase</keyword>
<keyword evidence="5" id="KW-1185">Reference proteome</keyword>
<gene>
    <name evidence="4" type="ORF">MAM_07062</name>
</gene>
<dbReference type="NCBIfam" id="NF005685">
    <property type="entry name" value="PRK07483.1"/>
    <property type="match status" value="1"/>
</dbReference>
<dbReference type="PANTHER" id="PTHR43094">
    <property type="entry name" value="AMINOTRANSFERASE"/>
    <property type="match status" value="1"/>
</dbReference>
<evidence type="ECO:0000313" key="5">
    <source>
        <dbReference type="Proteomes" id="UP000030816"/>
    </source>
</evidence>